<dbReference type="Pfam" id="PF12260">
    <property type="entry name" value="PIP49_C"/>
    <property type="match status" value="1"/>
</dbReference>
<dbReference type="PANTHER" id="PTHR21093">
    <property type="entry name" value="DIVERGENT PROTEIN KINASE DOMAIN 1C-RELATED"/>
    <property type="match status" value="1"/>
</dbReference>
<accession>A0A1I8EQD8</accession>
<sequence>MNEKSKGGIMTRTIVEYPKPLSNMSHLRNGLIEDDSDDELFDCCSRLRTSSGNLGPYTIRLFFCSKPGRVMAFLFSLSVLYLIYSTGNFSNITDWNSSAVMHSDVTPTVTPSNHSRAHKILLDLCKAYAEQKVSGDLCNRLCYHKKWNILDIYEGNKIVITIKDGGQEVILKSQHLYIDEFEHLDPQVNESLFFDAVLGIVNYNLRLGWPSHYKHHLIEILWPMYVRKGRDSLSEADRRSLWALLSQDEYITFRVLPLTRVTPKIVGTCGHFYQVETLVPFHMKGYYMNLKAKILLHLMGTLKLFDEFLNEPLEWCDTKFDNLGLAADYPKRFMVMDADMLYTKSRLKAILTSRICKQDEECHYFDCHAKCNNETGFCTDRTNNNLEVFCDKLIYQLYGKFWTKSNRYLAACRDTSVTFEQRIADLRLLWSWNFSDVIFITFITSVIKGVSFITFFFNYFQ</sequence>
<dbReference type="AlphaFoldDB" id="A0A1I8EQD8"/>
<evidence type="ECO:0000256" key="1">
    <source>
        <dbReference type="SAM" id="Phobius"/>
    </source>
</evidence>
<keyword evidence="1" id="KW-0472">Membrane</keyword>
<name>A0A1I8EQD8_WUCBA</name>
<feature type="transmembrane region" description="Helical" evidence="1">
    <location>
        <begin position="437"/>
        <end position="460"/>
    </location>
</feature>
<keyword evidence="1" id="KW-1133">Transmembrane helix</keyword>
<reference evidence="3" key="1">
    <citation type="submission" date="2016-11" db="UniProtKB">
        <authorList>
            <consortium name="WormBaseParasite"/>
        </authorList>
    </citation>
    <scope>IDENTIFICATION</scope>
    <source>
        <strain evidence="3">pt0022</strain>
    </source>
</reference>
<proteinExistence type="predicted"/>
<dbReference type="InterPro" id="IPR022049">
    <property type="entry name" value="FAM69_kinase_dom"/>
</dbReference>
<feature type="domain" description="FAM69 protein-kinase" evidence="2">
    <location>
        <begin position="241"/>
        <end position="397"/>
    </location>
</feature>
<organism evidence="3">
    <name type="scientific">Wuchereria bancrofti</name>
    <dbReference type="NCBI Taxonomy" id="6293"/>
    <lineage>
        <taxon>Eukaryota</taxon>
        <taxon>Metazoa</taxon>
        <taxon>Ecdysozoa</taxon>
        <taxon>Nematoda</taxon>
        <taxon>Chromadorea</taxon>
        <taxon>Rhabditida</taxon>
        <taxon>Spirurina</taxon>
        <taxon>Spiruromorpha</taxon>
        <taxon>Filarioidea</taxon>
        <taxon>Onchocercidae</taxon>
        <taxon>Wuchereria</taxon>
    </lineage>
</organism>
<keyword evidence="1" id="KW-0812">Transmembrane</keyword>
<dbReference type="PANTHER" id="PTHR21093:SF2">
    <property type="entry name" value="DIVERGENT PROTEIN KINASE DOMAIN 1C"/>
    <property type="match status" value="1"/>
</dbReference>
<dbReference type="WBParaSite" id="maker-PairedContig_4024-snap-gene-0.11-mRNA-1">
    <property type="protein sequence ID" value="maker-PairedContig_4024-snap-gene-0.11-mRNA-1"/>
    <property type="gene ID" value="maker-PairedContig_4024-snap-gene-0.11"/>
</dbReference>
<protein>
    <submittedName>
        <fullName evidence="3">PIP49_C domain-containing protein</fullName>
    </submittedName>
</protein>
<evidence type="ECO:0000313" key="3">
    <source>
        <dbReference type="WBParaSite" id="maker-PairedContig_4024-snap-gene-0.11-mRNA-1"/>
    </source>
</evidence>
<evidence type="ECO:0000259" key="2">
    <source>
        <dbReference type="Pfam" id="PF12260"/>
    </source>
</evidence>